<keyword evidence="2 3" id="KW-0808">Transferase</keyword>
<gene>
    <name evidence="5" type="primary">aksA</name>
    <name evidence="5" type="ORF">F1737_00615</name>
</gene>
<dbReference type="FunFam" id="3.20.20.70:FF:000010">
    <property type="entry name" value="2-isopropylmalate synthase"/>
    <property type="match status" value="1"/>
</dbReference>
<evidence type="ECO:0000313" key="5">
    <source>
        <dbReference type="EMBL" id="WOF15285.1"/>
    </source>
</evidence>
<dbReference type="PROSITE" id="PS00815">
    <property type="entry name" value="AIPM_HOMOCIT_SYNTH_1"/>
    <property type="match status" value="1"/>
</dbReference>
<sequence length="378" mass="41535">MKPLNVEICDVTLRDGEQTPGVTFTCDEKIDIARKLNEIGIEVIEAGFPSVSESEKKSVKSIVGLSLDSRICCLARCVKSDVDAAIECDVDIVSIFFATSDLHLKIKYKKTAEEMLEQALMMVDYATDHGLSVRFSSEDASRTSISFLKEMYVQGAMRGAMYSSFADTVGCMTPVEMYNTVQELTKDLKNPLCIHCHNDMGCATANTISAAQAGAFQLHTTVNGIGERAGNASLEEVLVALRMKGGVDRYDLTKLMDLSKTVEKYSGIKVPKIKAVVGEHAFAHESGIHIAALLEDRNTYEYFPPEMVGGEQHFILGKHTGRKGLLHIVNSLGYSLSDDQINHLLQRIKEISEGKCSITPKVLLSLIEETKKTEGNKI</sequence>
<name>A0AA97I1L5_9EURY</name>
<dbReference type="PANTHER" id="PTHR42880">
    <property type="entry name" value="HOMOCITRATE SYNTHASE"/>
    <property type="match status" value="1"/>
</dbReference>
<dbReference type="Gene3D" id="1.10.238.260">
    <property type="match status" value="1"/>
</dbReference>
<evidence type="ECO:0000313" key="6">
    <source>
        <dbReference type="Proteomes" id="UP001301797"/>
    </source>
</evidence>
<protein>
    <submittedName>
        <fullName evidence="5">Homoaconitate hydratase</fullName>
    </submittedName>
</protein>
<dbReference type="InterPro" id="IPR013785">
    <property type="entry name" value="Aldolase_TIM"/>
</dbReference>
<evidence type="ECO:0000256" key="1">
    <source>
        <dbReference type="ARBA" id="ARBA00006154"/>
    </source>
</evidence>
<evidence type="ECO:0000256" key="3">
    <source>
        <dbReference type="RuleBase" id="RU003523"/>
    </source>
</evidence>
<dbReference type="SUPFAM" id="SSF51569">
    <property type="entry name" value="Aldolase"/>
    <property type="match status" value="1"/>
</dbReference>
<dbReference type="InterPro" id="IPR000891">
    <property type="entry name" value="PYR_CT"/>
</dbReference>
<evidence type="ECO:0000256" key="2">
    <source>
        <dbReference type="ARBA" id="ARBA00022679"/>
    </source>
</evidence>
<dbReference type="InterPro" id="IPR002034">
    <property type="entry name" value="AIPM/Hcit_synth_CS"/>
</dbReference>
<dbReference type="GO" id="GO:0019752">
    <property type="term" value="P:carboxylic acid metabolic process"/>
    <property type="evidence" value="ECO:0007669"/>
    <property type="project" value="InterPro"/>
</dbReference>
<dbReference type="InterPro" id="IPR054691">
    <property type="entry name" value="LeuA/HCS_post-cat"/>
</dbReference>
<dbReference type="Gene3D" id="3.20.20.70">
    <property type="entry name" value="Aldolase class I"/>
    <property type="match status" value="1"/>
</dbReference>
<dbReference type="PANTHER" id="PTHR42880:SF2">
    <property type="entry name" value="(R)-CITRAMALATE SYNTHASE CIMA"/>
    <property type="match status" value="1"/>
</dbReference>
<dbReference type="Pfam" id="PF22617">
    <property type="entry name" value="HCS_D2"/>
    <property type="match status" value="1"/>
</dbReference>
<feature type="domain" description="Pyruvate carboxyltransferase" evidence="4">
    <location>
        <begin position="6"/>
        <end position="256"/>
    </location>
</feature>
<dbReference type="Pfam" id="PF00682">
    <property type="entry name" value="HMGL-like"/>
    <property type="match status" value="1"/>
</dbReference>
<dbReference type="Proteomes" id="UP001301797">
    <property type="component" value="Chromosome"/>
</dbReference>
<proteinExistence type="inferred from homology"/>
<dbReference type="PROSITE" id="PS50991">
    <property type="entry name" value="PYR_CT"/>
    <property type="match status" value="1"/>
</dbReference>
<reference evidence="5 6" key="1">
    <citation type="submission" date="2019-09" db="EMBL/GenBank/DDBJ databases">
        <title>The complete genome of Methanoplanus sp. FWC-SCC4.</title>
        <authorList>
            <person name="Chen S.-C."/>
            <person name="Zhou Y.-Z."/>
            <person name="Lai M.-C."/>
        </authorList>
    </citation>
    <scope>NUCLEOTIDE SEQUENCE [LARGE SCALE GENOMIC DNA]</scope>
    <source>
        <strain evidence="5 6">FWC-SCC4</strain>
    </source>
</reference>
<dbReference type="AlphaFoldDB" id="A0AA97I1L5"/>
<dbReference type="EMBL" id="CP043875">
    <property type="protein sequence ID" value="WOF15285.1"/>
    <property type="molecule type" value="Genomic_DNA"/>
</dbReference>
<dbReference type="GeneID" id="85228626"/>
<organism evidence="5 6">
    <name type="scientific">Methanochimaera problematica</name>
    <dbReference type="NCBI Taxonomy" id="2609417"/>
    <lineage>
        <taxon>Archaea</taxon>
        <taxon>Methanobacteriati</taxon>
        <taxon>Methanobacteriota</taxon>
        <taxon>Stenosarchaea group</taxon>
        <taxon>Methanomicrobia</taxon>
        <taxon>Methanomicrobiales</taxon>
        <taxon>Methanomicrobiaceae</taxon>
        <taxon>Methanochimaera</taxon>
    </lineage>
</organism>
<evidence type="ECO:0000259" key="4">
    <source>
        <dbReference type="PROSITE" id="PS50991"/>
    </source>
</evidence>
<dbReference type="PROSITE" id="PS00816">
    <property type="entry name" value="AIPM_HOMOCIT_SYNTH_2"/>
    <property type="match status" value="1"/>
</dbReference>
<dbReference type="RefSeq" id="WP_317136853.1">
    <property type="nucleotide sequence ID" value="NZ_CP043875.1"/>
</dbReference>
<dbReference type="CDD" id="cd07940">
    <property type="entry name" value="DRE_TIM_IPMS"/>
    <property type="match status" value="1"/>
</dbReference>
<keyword evidence="6" id="KW-1185">Reference proteome</keyword>
<dbReference type="GO" id="GO:0046912">
    <property type="term" value="F:acyltransferase activity, acyl groups converted into alkyl on transfer"/>
    <property type="evidence" value="ECO:0007669"/>
    <property type="project" value="InterPro"/>
</dbReference>
<dbReference type="KEGG" id="mefw:F1737_00615"/>
<comment type="similarity">
    <text evidence="1 3">Belongs to the alpha-IPM synthase/homocitrate synthase family.</text>
</comment>
<accession>A0AA97I1L5</accession>